<evidence type="ECO:0000259" key="11">
    <source>
        <dbReference type="Pfam" id="PF25097"/>
    </source>
</evidence>
<dbReference type="Proteomes" id="UP001140949">
    <property type="component" value="Unassembled WGS sequence"/>
</dbReference>
<keyword evidence="2" id="KW-0678">Repressor</keyword>
<accession>A0AAX6DH33</accession>
<dbReference type="FunFam" id="1.25.40.840:FF:000003">
    <property type="entry name" value="Transcription regulator"/>
    <property type="match status" value="1"/>
</dbReference>
<dbReference type="GO" id="GO:0000932">
    <property type="term" value="C:P-body"/>
    <property type="evidence" value="ECO:0007669"/>
    <property type="project" value="TreeGrafter"/>
</dbReference>
<comment type="caution">
    <text evidence="12">The sequence shown here is derived from an EMBL/GenBank/DDBJ whole genome shotgun (WGS) entry which is preliminary data.</text>
</comment>
<feature type="region of interest" description="Disordered" evidence="6">
    <location>
        <begin position="1140"/>
        <end position="1159"/>
    </location>
</feature>
<feature type="domain" description="CCR4-NOT transcription complex subunit 1 CAF1-binding" evidence="8">
    <location>
        <begin position="542"/>
        <end position="761"/>
    </location>
</feature>
<dbReference type="InterPro" id="IPR032194">
    <property type="entry name" value="CNOT1_HEAT"/>
</dbReference>
<dbReference type="Gene3D" id="1.25.40.790">
    <property type="match status" value="1"/>
</dbReference>
<dbReference type="InterPro" id="IPR038535">
    <property type="entry name" value="CNOT1_TTP_bind_sf"/>
</dbReference>
<evidence type="ECO:0000256" key="6">
    <source>
        <dbReference type="SAM" id="MobiDB-lite"/>
    </source>
</evidence>
<dbReference type="InterPro" id="IPR040398">
    <property type="entry name" value="Not1"/>
</dbReference>
<dbReference type="Pfam" id="PF16415">
    <property type="entry name" value="CNOT1_CAF1_bind"/>
    <property type="match status" value="1"/>
</dbReference>
<dbReference type="GO" id="GO:0005634">
    <property type="term" value="C:nucleus"/>
    <property type="evidence" value="ECO:0007669"/>
    <property type="project" value="UniProtKB-SubCell"/>
</dbReference>
<dbReference type="CDD" id="cd20710">
    <property type="entry name" value="NOT1_connector"/>
    <property type="match status" value="1"/>
</dbReference>
<evidence type="ECO:0000259" key="7">
    <source>
        <dbReference type="Pfam" id="PF12842"/>
    </source>
</evidence>
<gene>
    <name evidence="12" type="ORF">M6B38_246870</name>
</gene>
<dbReference type="InterPro" id="IPR055454">
    <property type="entry name" value="CNOT1-like_NOT1_connector"/>
</dbReference>
<keyword evidence="5" id="KW-0539">Nucleus</keyword>
<feature type="domain" description="CCR4-NOT transcription complex subunit 1 HEAT repeat" evidence="10">
    <location>
        <begin position="34"/>
        <end position="176"/>
    </location>
</feature>
<keyword evidence="3" id="KW-0805">Transcription regulation</keyword>
<dbReference type="Gene3D" id="1.25.40.180">
    <property type="match status" value="1"/>
</dbReference>
<dbReference type="PANTHER" id="PTHR13162">
    <property type="entry name" value="CCR4-NOT TRANSCRIPTION COMPLEX"/>
    <property type="match status" value="1"/>
</dbReference>
<comment type="subcellular location">
    <subcellularLocation>
        <location evidence="1">Nucleus</location>
    </subcellularLocation>
</comment>
<feature type="domain" description="CCR4-NOT transcription complex subunit 1 TTP binding" evidence="9">
    <location>
        <begin position="207"/>
        <end position="373"/>
    </location>
</feature>
<organism evidence="12 13">
    <name type="scientific">Iris pallida</name>
    <name type="common">Sweet iris</name>
    <dbReference type="NCBI Taxonomy" id="29817"/>
    <lineage>
        <taxon>Eukaryota</taxon>
        <taxon>Viridiplantae</taxon>
        <taxon>Streptophyta</taxon>
        <taxon>Embryophyta</taxon>
        <taxon>Tracheophyta</taxon>
        <taxon>Spermatophyta</taxon>
        <taxon>Magnoliopsida</taxon>
        <taxon>Liliopsida</taxon>
        <taxon>Asparagales</taxon>
        <taxon>Iridaceae</taxon>
        <taxon>Iridoideae</taxon>
        <taxon>Irideae</taxon>
        <taxon>Iris</taxon>
    </lineage>
</organism>
<feature type="region of interest" description="Disordered" evidence="6">
    <location>
        <begin position="1084"/>
        <end position="1107"/>
    </location>
</feature>
<protein>
    <submittedName>
        <fullName evidence="12">CCR4-NOT transcription complex subunit 1</fullName>
    </submittedName>
</protein>
<dbReference type="Gene3D" id="1.25.40.840">
    <property type="entry name" value="CCR4-NOT transcription complex subunit 1 TTP binding domain"/>
    <property type="match status" value="1"/>
</dbReference>
<feature type="domain" description="CCR4-NOT transcription complex subunit 1" evidence="7">
    <location>
        <begin position="889"/>
        <end position="1029"/>
    </location>
</feature>
<dbReference type="InterPro" id="IPR032191">
    <property type="entry name" value="CNOT1_CAF1_bind"/>
</dbReference>
<keyword evidence="13" id="KW-1185">Reference proteome</keyword>
<feature type="region of interest" description="Disordered" evidence="6">
    <location>
        <begin position="376"/>
        <end position="414"/>
    </location>
</feature>
<feature type="domain" description="CCR4-NOT transcription complex subunit 1-like NOT1 connector" evidence="11">
    <location>
        <begin position="1240"/>
        <end position="1417"/>
    </location>
</feature>
<proteinExistence type="predicted"/>
<evidence type="ECO:0000256" key="4">
    <source>
        <dbReference type="ARBA" id="ARBA00023163"/>
    </source>
</evidence>
<evidence type="ECO:0000313" key="12">
    <source>
        <dbReference type="EMBL" id="KAJ6791064.1"/>
    </source>
</evidence>
<feature type="compositionally biased region" description="Low complexity" evidence="6">
    <location>
        <begin position="1084"/>
        <end position="1095"/>
    </location>
</feature>
<dbReference type="GO" id="GO:0017148">
    <property type="term" value="P:negative regulation of translation"/>
    <property type="evidence" value="ECO:0007669"/>
    <property type="project" value="InterPro"/>
</dbReference>
<keyword evidence="4" id="KW-0804">Transcription</keyword>
<sequence>MIEHPIKEFPEVLLVGIAHVTTAYNLLQAHVRLAVFPTIVNDPTKNKVVHHLWEVDPNLVVRGFIDIHTDPSSLFRILEICQELKILPSILDTTPFIVSFRLAAYAYRKEHVTLEKWLNENLTLYKDGFFQECLSFLNEILCDGKNDAPDNTLQQLQATLMSAYQEICPTFFKVLQNYSGEISSSELLEAFKRLHTLSNSKVHNPAPAEISTSDAGSYDIEAEANAYFHQMFSGVLTIDAMVQMLARFKESSERREKSIFDCMIANLFEEYKFFPKYPDKQLKIAAILFGSLIKTELVTHLTLGIALRGVLDALRKSVDSKMFMFGTKALEQFMDRLVEWPQYCNHILQISHLRTSHTELVAVIERALARISSSQAESNGGNSILSDQQPESAQASIESMEASDTSWHCGGSTSSSQIVQQLSPFQLQQKHHDFLGDRLKPSAISLANTNPLLSNAGQSSLISAPVDSVTNPKPNTQSLQALPSQHSAAAPATVSSCPGFLRPSRSLTPAGMLRQPSYNTGFGAALNIETLVAAAERRDTPIEAPAQEVQDKILFMINNISTANIEAKAKEFTEVIKEQYYPWFAQYMVMKRASIEPNFHDLYLKFLDKVNSKTLNKEIVKATYENCKVLLRSELIKSSSEERSLLKNLGSWLGKFTIGRNQALLAKEIDPKSLIIEAYERGLMIAVIPFTSKVLEPCQSSLAYKPPNPWTMAILSLLTEIYNLPNLKMNLKFDIEVLFKNLGVDMKDVKPTSLLKDRVREVEGNPDFSSKDISVSQAPLNAEPSSTVIPASNQLELQPDVNNLSHPANHPNVLTQYASPLHHGSNTIVEDEKVGPLIILERAPSAQGLAQVTQSQSPFSLSQILAMAPMYESHININPKLNSMGSLLQIHRYTKAALDKAIKDIVLPVIQRSVTIASRTTKELVLKDYAMESDAVAISRAAHLMVGTLAGSLAHVTCKEPLRVALSNHLRNLLQALSMSGELLDQIVQLLTNDNIDLGCAVIEHIASEKAVELIDGEIGPSFAAIRKQRETAGSAYYDAGTYAQGPFSRVPEALRPKPGRLSDSQQRVYNDFVRNIWQNQSSQSSSVVPAGPSGLDASVNSSMPHVYGSGSGQLKHNLYPNSQVAPGFSAAQHLELIQEDSDRGSSQPGISSSKLGPNDGVIQPAVEISTIVPPLAPTVTVTSPELHIPETSTVSKDIGEFVQSSPRTPGAERVGTALVESSLSTGDALDKYQVLAQKLENLIAKDARETEIQGVIAEVPDIILRCLSRDEAGLAVAQKVFKSLYDNASSPILVVANLTILSAIRDVCKLVVKELTSWVIYSDDDRKFNKEITLGLIHSELLNLAEYDVHLGKLIDGGRNKAATEFAVSLVQALVIHEPGVSMSEFYYVIDALAKLAMMPGSPESLQQLIEIARNNTANATSLSGFAANEEEKSRLSRGKRVISGRVLANRDEYNVNESAATDPTGLRDQVSHLFSEWCRICELPATNDTTYSLYISQLQQSGLLNGDDMTDRFFRILTELSVAHCLAHEQVTTSVSLSLQSTQQFQHLSFVTIDAYAKLVFLVLKYLSVDQGSSKIVLLTKILSVTVRVIHKDAEEKKIFFNARPYFRLFINWILDLTSDPVLDGAHFQASVDFFCRGFPRIAASESSWI</sequence>
<evidence type="ECO:0000313" key="13">
    <source>
        <dbReference type="Proteomes" id="UP001140949"/>
    </source>
</evidence>
<dbReference type="EMBL" id="JANAVB010044767">
    <property type="protein sequence ID" value="KAJ6791064.1"/>
    <property type="molecule type" value="Genomic_DNA"/>
</dbReference>
<dbReference type="InterPro" id="IPR032193">
    <property type="entry name" value="CNOT1_TTP_bind"/>
</dbReference>
<dbReference type="PANTHER" id="PTHR13162:SF8">
    <property type="entry name" value="CCR4-NOT TRANSCRIPTION COMPLEX SUBUNIT 1"/>
    <property type="match status" value="1"/>
</dbReference>
<evidence type="ECO:0000259" key="8">
    <source>
        <dbReference type="Pfam" id="PF16415"/>
    </source>
</evidence>
<reference evidence="12" key="1">
    <citation type="journal article" date="2023" name="GigaByte">
        <title>Genome assembly of the bearded iris, Iris pallida Lam.</title>
        <authorList>
            <person name="Bruccoleri R.E."/>
            <person name="Oakeley E.J."/>
            <person name="Faust A.M.E."/>
            <person name="Altorfer M."/>
            <person name="Dessus-Babus S."/>
            <person name="Burckhardt D."/>
            <person name="Oertli M."/>
            <person name="Naumann U."/>
            <person name="Petersen F."/>
            <person name="Wong J."/>
        </authorList>
    </citation>
    <scope>NUCLEOTIDE SEQUENCE</scope>
    <source>
        <strain evidence="12">GSM-AAB239-AS_SAM_17_03QT</strain>
    </source>
</reference>
<reference evidence="12" key="2">
    <citation type="submission" date="2023-04" db="EMBL/GenBank/DDBJ databases">
        <authorList>
            <person name="Bruccoleri R.E."/>
            <person name="Oakeley E.J."/>
            <person name="Faust A.-M."/>
            <person name="Dessus-Babus S."/>
            <person name="Altorfer M."/>
            <person name="Burckhardt D."/>
            <person name="Oertli M."/>
            <person name="Naumann U."/>
            <person name="Petersen F."/>
            <person name="Wong J."/>
        </authorList>
    </citation>
    <scope>NUCLEOTIDE SEQUENCE</scope>
    <source>
        <strain evidence="12">GSM-AAB239-AS_SAM_17_03QT</strain>
        <tissue evidence="12">Leaf</tissue>
    </source>
</reference>
<evidence type="ECO:0000256" key="5">
    <source>
        <dbReference type="ARBA" id="ARBA00023242"/>
    </source>
</evidence>
<feature type="compositionally biased region" description="Polar residues" evidence="6">
    <location>
        <begin position="1145"/>
        <end position="1156"/>
    </location>
</feature>
<dbReference type="InterPro" id="IPR024557">
    <property type="entry name" value="CNOT1_dom_4"/>
</dbReference>
<evidence type="ECO:0000256" key="2">
    <source>
        <dbReference type="ARBA" id="ARBA00022491"/>
    </source>
</evidence>
<evidence type="ECO:0000256" key="3">
    <source>
        <dbReference type="ARBA" id="ARBA00023015"/>
    </source>
</evidence>
<evidence type="ECO:0000256" key="1">
    <source>
        <dbReference type="ARBA" id="ARBA00004123"/>
    </source>
</evidence>
<dbReference type="Pfam" id="PF16417">
    <property type="entry name" value="CNOT1_TTP_bind"/>
    <property type="match status" value="1"/>
</dbReference>
<evidence type="ECO:0000259" key="10">
    <source>
        <dbReference type="Pfam" id="PF16418"/>
    </source>
</evidence>
<dbReference type="Pfam" id="PF25097">
    <property type="entry name" value="ARM_Cnot1"/>
    <property type="match status" value="1"/>
</dbReference>
<dbReference type="FunFam" id="1.25.40.180:FF:000012">
    <property type="entry name" value="Ccr4-Not transcription complex subunit"/>
    <property type="match status" value="1"/>
</dbReference>
<dbReference type="GO" id="GO:0030015">
    <property type="term" value="C:CCR4-NOT core complex"/>
    <property type="evidence" value="ECO:0007669"/>
    <property type="project" value="InterPro"/>
</dbReference>
<dbReference type="GO" id="GO:0000289">
    <property type="term" value="P:nuclear-transcribed mRNA poly(A) tail shortening"/>
    <property type="evidence" value="ECO:0007669"/>
    <property type="project" value="UniProtKB-ARBA"/>
</dbReference>
<dbReference type="Pfam" id="PF16418">
    <property type="entry name" value="CNOT1_HEAT"/>
    <property type="match status" value="1"/>
</dbReference>
<name>A0AAX6DH33_IRIPA</name>
<dbReference type="GO" id="GO:0060090">
    <property type="term" value="F:molecular adaptor activity"/>
    <property type="evidence" value="ECO:0007669"/>
    <property type="project" value="TreeGrafter"/>
</dbReference>
<dbReference type="Pfam" id="PF12842">
    <property type="entry name" value="DUF3819"/>
    <property type="match status" value="1"/>
</dbReference>
<evidence type="ECO:0000259" key="9">
    <source>
        <dbReference type="Pfam" id="PF16417"/>
    </source>
</evidence>